<keyword evidence="4" id="KW-1003">Cell membrane</keyword>
<evidence type="ECO:0000256" key="4">
    <source>
        <dbReference type="ARBA" id="ARBA00022475"/>
    </source>
</evidence>
<dbReference type="PRINTS" id="PR01036">
    <property type="entry name" value="TCRTETB"/>
</dbReference>
<keyword evidence="5 8" id="KW-0812">Transmembrane</keyword>
<evidence type="ECO:0000256" key="7">
    <source>
        <dbReference type="ARBA" id="ARBA00023136"/>
    </source>
</evidence>
<dbReference type="SUPFAM" id="SSF103473">
    <property type="entry name" value="MFS general substrate transporter"/>
    <property type="match status" value="1"/>
</dbReference>
<feature type="transmembrane region" description="Helical" evidence="8">
    <location>
        <begin position="482"/>
        <end position="500"/>
    </location>
</feature>
<dbReference type="CDD" id="cd17503">
    <property type="entry name" value="MFS_LmrB_MDR_like"/>
    <property type="match status" value="1"/>
</dbReference>
<accession>A0AA43S6C2</accession>
<evidence type="ECO:0000256" key="1">
    <source>
        <dbReference type="ARBA" id="ARBA00004651"/>
    </source>
</evidence>
<evidence type="ECO:0000256" key="8">
    <source>
        <dbReference type="SAM" id="Phobius"/>
    </source>
</evidence>
<comment type="subcellular location">
    <subcellularLocation>
        <location evidence="1">Cell membrane</location>
        <topology evidence="1">Multi-pass membrane protein</topology>
    </subcellularLocation>
</comment>
<evidence type="ECO:0000256" key="2">
    <source>
        <dbReference type="ARBA" id="ARBA00008537"/>
    </source>
</evidence>
<gene>
    <name evidence="10" type="ORF">M2127_000974</name>
</gene>
<sequence length="511" mass="55397">MSANHQLEPLHGYKLVLGTLALALGSFMNVLDMSIANVALPTIAGDFAVSPTQGTWVITSYAVSEAIFLPLTGFLSKRIGEVRQFLFATMLFTLASMLCGISPSFQFLIVARILQGVVGASMIPLSQALLMKSFPPNKRGMALGIWATTTVVAPVLGPLIGGWLTDNLVWRWAFYINLPFGILSAYLVYWLMGAPKPEPSKEKIDIVGIALLVAAVSSMQIALDKGSELDWLSSPFITFLAIVSSISWISFVLWELGERHPIVDLRLFKLINFRMSAICLGLGSFAFYIYIVIGPLWLQTQLGYTAFNAGKVMAITGVLALFCGPLFGANIHRVDARIIASVGFSAMAIGCWMAANFTTGVDEKTLMLARVIMGVGIAGFFMPMSAISMSQLKGHQIASGSGISNFLRNVGASVGTAVSTTLWQDNAIRHHANLTEHVQLANPAYSEFSQKALQLGFTEMQKNAYMDYLVNSQAYMLSTNQLMLLAAVILVLLMPLIWFAKPPFASGKGAH</sequence>
<evidence type="ECO:0000313" key="10">
    <source>
        <dbReference type="EMBL" id="MDH6503681.1"/>
    </source>
</evidence>
<dbReference type="InterPro" id="IPR004638">
    <property type="entry name" value="EmrB-like"/>
</dbReference>
<keyword evidence="11" id="KW-1185">Reference proteome</keyword>
<feature type="transmembrane region" description="Helical" evidence="8">
    <location>
        <begin position="310"/>
        <end position="331"/>
    </location>
</feature>
<comment type="caution">
    <text evidence="10">The sequence shown here is derived from an EMBL/GenBank/DDBJ whole genome shotgun (WGS) entry which is preliminary data.</text>
</comment>
<dbReference type="Gene3D" id="1.20.1250.20">
    <property type="entry name" value="MFS general substrate transporter like domains"/>
    <property type="match status" value="1"/>
</dbReference>
<organism evidence="10 11">
    <name type="scientific">Polynucleobacter sphagniphilus</name>
    <dbReference type="NCBI Taxonomy" id="1743169"/>
    <lineage>
        <taxon>Bacteria</taxon>
        <taxon>Pseudomonadati</taxon>
        <taxon>Pseudomonadota</taxon>
        <taxon>Betaproteobacteria</taxon>
        <taxon>Burkholderiales</taxon>
        <taxon>Burkholderiaceae</taxon>
        <taxon>Polynucleobacter</taxon>
    </lineage>
</organism>
<dbReference type="EMBL" id="JARXYA010000004">
    <property type="protein sequence ID" value="MDH6503681.1"/>
    <property type="molecule type" value="Genomic_DNA"/>
</dbReference>
<dbReference type="RefSeq" id="WP_076023283.1">
    <property type="nucleotide sequence ID" value="NZ_JARXVV010000002.1"/>
</dbReference>
<keyword evidence="3" id="KW-0813">Transport</keyword>
<evidence type="ECO:0000256" key="6">
    <source>
        <dbReference type="ARBA" id="ARBA00022989"/>
    </source>
</evidence>
<name>A0AA43S6C2_9BURK</name>
<evidence type="ECO:0000256" key="3">
    <source>
        <dbReference type="ARBA" id="ARBA00022448"/>
    </source>
</evidence>
<keyword evidence="6 8" id="KW-1133">Transmembrane helix</keyword>
<evidence type="ECO:0000259" key="9">
    <source>
        <dbReference type="PROSITE" id="PS50850"/>
    </source>
</evidence>
<feature type="transmembrane region" description="Helical" evidence="8">
    <location>
        <begin position="277"/>
        <end position="298"/>
    </location>
</feature>
<feature type="transmembrane region" description="Helical" evidence="8">
    <location>
        <begin position="338"/>
        <end position="355"/>
    </location>
</feature>
<dbReference type="PROSITE" id="PS50850">
    <property type="entry name" value="MFS"/>
    <property type="match status" value="1"/>
</dbReference>
<comment type="similarity">
    <text evidence="2">Belongs to the major facilitator superfamily. EmrB family.</text>
</comment>
<dbReference type="PANTHER" id="PTHR42718">
    <property type="entry name" value="MAJOR FACILITATOR SUPERFAMILY MULTIDRUG TRANSPORTER MFSC"/>
    <property type="match status" value="1"/>
</dbReference>
<feature type="transmembrane region" description="Helical" evidence="8">
    <location>
        <begin position="142"/>
        <end position="160"/>
    </location>
</feature>
<evidence type="ECO:0000256" key="5">
    <source>
        <dbReference type="ARBA" id="ARBA00022692"/>
    </source>
</evidence>
<dbReference type="GeneID" id="83595585"/>
<dbReference type="InterPro" id="IPR036259">
    <property type="entry name" value="MFS_trans_sf"/>
</dbReference>
<dbReference type="InterPro" id="IPR020846">
    <property type="entry name" value="MFS_dom"/>
</dbReference>
<dbReference type="GO" id="GO:0022857">
    <property type="term" value="F:transmembrane transporter activity"/>
    <property type="evidence" value="ECO:0007669"/>
    <property type="project" value="InterPro"/>
</dbReference>
<proteinExistence type="inferred from homology"/>
<feature type="transmembrane region" description="Helical" evidence="8">
    <location>
        <begin position="172"/>
        <end position="192"/>
    </location>
</feature>
<protein>
    <submittedName>
        <fullName evidence="10">DHA2 family multidrug resistance protein</fullName>
    </submittedName>
</protein>
<dbReference type="AlphaFoldDB" id="A0AA43S6C2"/>
<dbReference type="NCBIfam" id="TIGR00711">
    <property type="entry name" value="efflux_EmrB"/>
    <property type="match status" value="1"/>
</dbReference>
<feature type="transmembrane region" description="Helical" evidence="8">
    <location>
        <begin position="109"/>
        <end position="130"/>
    </location>
</feature>
<keyword evidence="7 8" id="KW-0472">Membrane</keyword>
<dbReference type="PANTHER" id="PTHR42718:SF9">
    <property type="entry name" value="MAJOR FACILITATOR SUPERFAMILY MULTIDRUG TRANSPORTER MFSC"/>
    <property type="match status" value="1"/>
</dbReference>
<dbReference type="GO" id="GO:0005886">
    <property type="term" value="C:plasma membrane"/>
    <property type="evidence" value="ECO:0007669"/>
    <property type="project" value="UniProtKB-SubCell"/>
</dbReference>
<evidence type="ECO:0000313" key="11">
    <source>
        <dbReference type="Proteomes" id="UP001161160"/>
    </source>
</evidence>
<dbReference type="Pfam" id="PF07690">
    <property type="entry name" value="MFS_1"/>
    <property type="match status" value="1"/>
</dbReference>
<feature type="transmembrane region" description="Helical" evidence="8">
    <location>
        <begin position="85"/>
        <end position="103"/>
    </location>
</feature>
<feature type="domain" description="Major facilitator superfamily (MFS) profile" evidence="9">
    <location>
        <begin position="18"/>
        <end position="505"/>
    </location>
</feature>
<feature type="transmembrane region" description="Helical" evidence="8">
    <location>
        <begin position="235"/>
        <end position="256"/>
    </location>
</feature>
<feature type="transmembrane region" description="Helical" evidence="8">
    <location>
        <begin position="54"/>
        <end position="73"/>
    </location>
</feature>
<feature type="transmembrane region" description="Helical" evidence="8">
    <location>
        <begin position="204"/>
        <end position="223"/>
    </location>
</feature>
<feature type="transmembrane region" description="Helical" evidence="8">
    <location>
        <begin position="367"/>
        <end position="387"/>
    </location>
</feature>
<dbReference type="InterPro" id="IPR011701">
    <property type="entry name" value="MFS"/>
</dbReference>
<dbReference type="Gene3D" id="1.20.1720.10">
    <property type="entry name" value="Multidrug resistance protein D"/>
    <property type="match status" value="1"/>
</dbReference>
<reference evidence="10" key="1">
    <citation type="submission" date="2023-04" db="EMBL/GenBank/DDBJ databases">
        <title>Genome Encyclopedia of Bacteria and Archaea VI: Functional Genomics of Type Strains.</title>
        <authorList>
            <person name="Whitman W."/>
        </authorList>
    </citation>
    <scope>NUCLEOTIDE SEQUENCE</scope>
    <source>
        <strain evidence="10">Enz.4-51</strain>
    </source>
</reference>
<dbReference type="Proteomes" id="UP001161160">
    <property type="component" value="Unassembled WGS sequence"/>
</dbReference>